<keyword evidence="1" id="KW-1133">Transmembrane helix</keyword>
<protein>
    <submittedName>
        <fullName evidence="2">Uncharacterized protein</fullName>
    </submittedName>
</protein>
<dbReference type="AlphaFoldDB" id="A0A1P8WEZ3"/>
<evidence type="ECO:0000256" key="1">
    <source>
        <dbReference type="SAM" id="Phobius"/>
    </source>
</evidence>
<evidence type="ECO:0000313" key="3">
    <source>
        <dbReference type="Proteomes" id="UP000187735"/>
    </source>
</evidence>
<feature type="transmembrane region" description="Helical" evidence="1">
    <location>
        <begin position="202"/>
        <end position="219"/>
    </location>
</feature>
<organism evidence="2 3">
    <name type="scientific">Fuerstiella marisgermanici</name>
    <dbReference type="NCBI Taxonomy" id="1891926"/>
    <lineage>
        <taxon>Bacteria</taxon>
        <taxon>Pseudomonadati</taxon>
        <taxon>Planctomycetota</taxon>
        <taxon>Planctomycetia</taxon>
        <taxon>Planctomycetales</taxon>
        <taxon>Planctomycetaceae</taxon>
        <taxon>Fuerstiella</taxon>
    </lineage>
</organism>
<keyword evidence="3" id="KW-1185">Reference proteome</keyword>
<dbReference type="OrthoDB" id="9862550at2"/>
<dbReference type="RefSeq" id="WP_077024199.1">
    <property type="nucleotide sequence ID" value="NZ_CP017641.1"/>
</dbReference>
<feature type="transmembrane region" description="Helical" evidence="1">
    <location>
        <begin position="132"/>
        <end position="154"/>
    </location>
</feature>
<feature type="transmembrane region" description="Helical" evidence="1">
    <location>
        <begin position="174"/>
        <end position="196"/>
    </location>
</feature>
<keyword evidence="1" id="KW-0472">Membrane</keyword>
<accession>A0A1P8WEZ3</accession>
<dbReference type="Proteomes" id="UP000187735">
    <property type="component" value="Chromosome"/>
</dbReference>
<sequence>MDGSTHQEGGNRDAKVHLTFVEFLFSLAAAEIAVRYATVFDTGADWWSWNFLALNSHMLMSLVLIAASYLGWQKSEISHRDTSQISSLISWEFLELLLDVVLVVVYFILVHLSEIPVLEPNAAAGTAATIRVSLIPEALCVPFVFIMYLVWDVISKLPSRIDRKTGKPFGPGKLFRRGRISCVVATMSVTMSAVFWDREATAQDVIAFDLAVIALVVLFRELKEHVDSTGINFALVQRGYVALALAMFFIPSVALWFGWTHHVRSAMQAVSDLLPG</sequence>
<feature type="transmembrane region" description="Helical" evidence="1">
    <location>
        <begin position="240"/>
        <end position="259"/>
    </location>
</feature>
<gene>
    <name evidence="2" type="ORF">Fuma_02208</name>
</gene>
<dbReference type="STRING" id="1891926.Fuma_02208"/>
<dbReference type="KEGG" id="fmr:Fuma_02208"/>
<feature type="transmembrane region" description="Helical" evidence="1">
    <location>
        <begin position="51"/>
        <end position="72"/>
    </location>
</feature>
<feature type="transmembrane region" description="Helical" evidence="1">
    <location>
        <begin position="20"/>
        <end position="39"/>
    </location>
</feature>
<evidence type="ECO:0000313" key="2">
    <source>
        <dbReference type="EMBL" id="APZ92597.1"/>
    </source>
</evidence>
<dbReference type="EMBL" id="CP017641">
    <property type="protein sequence ID" value="APZ92597.1"/>
    <property type="molecule type" value="Genomic_DNA"/>
</dbReference>
<keyword evidence="1" id="KW-0812">Transmembrane</keyword>
<name>A0A1P8WEZ3_9PLAN</name>
<proteinExistence type="predicted"/>
<reference evidence="2 3" key="1">
    <citation type="journal article" date="2016" name="Front. Microbiol.">
        <title>Fuerstia marisgermanicae gen. nov., sp. nov., an Unusual Member of the Phylum Planctomycetes from the German Wadden Sea.</title>
        <authorList>
            <person name="Kohn T."/>
            <person name="Heuer A."/>
            <person name="Jogler M."/>
            <person name="Vollmers J."/>
            <person name="Boedeker C."/>
            <person name="Bunk B."/>
            <person name="Rast P."/>
            <person name="Borchert D."/>
            <person name="Glockner I."/>
            <person name="Freese H.M."/>
            <person name="Klenk H.P."/>
            <person name="Overmann J."/>
            <person name="Kaster A.K."/>
            <person name="Rohde M."/>
            <person name="Wiegand S."/>
            <person name="Jogler C."/>
        </authorList>
    </citation>
    <scope>NUCLEOTIDE SEQUENCE [LARGE SCALE GENOMIC DNA]</scope>
    <source>
        <strain evidence="2 3">NH11</strain>
    </source>
</reference>
<feature type="transmembrane region" description="Helical" evidence="1">
    <location>
        <begin position="93"/>
        <end position="112"/>
    </location>
</feature>